<protein>
    <submittedName>
        <fullName evidence="1">10544_t:CDS:1</fullName>
    </submittedName>
</protein>
<sequence length="220" mass="24032">ALQTKPKAERGIFSRGPSMQYSATGTVSEEAFSQETAETTDPLFDKPLKSAKLSTSTYHTASQPLQEDQVDVTQNKGKGSFGGWNDDEGFTAGWLSKGNDTLGENAMRMQVQQQHQRVPGAFEGEDEEQYDESAWSPDQDEDVTNHQWARIKAQGDDEGSQSPARDGDNETTSHRSDLEEDADEEVETQNDEDMAVDEEELETQSLGSAAVAAPIAPARG</sequence>
<feature type="non-terminal residue" evidence="1">
    <location>
        <position position="220"/>
    </location>
</feature>
<dbReference type="Proteomes" id="UP000789525">
    <property type="component" value="Unassembled WGS sequence"/>
</dbReference>
<evidence type="ECO:0000313" key="2">
    <source>
        <dbReference type="Proteomes" id="UP000789525"/>
    </source>
</evidence>
<comment type="caution">
    <text evidence="1">The sequence shown here is derived from an EMBL/GenBank/DDBJ whole genome shotgun (WGS) entry which is preliminary data.</text>
</comment>
<name>A0ACA9QVI1_9GLOM</name>
<gene>
    <name evidence="1" type="ORF">ACOLOM_LOCUS13464</name>
</gene>
<reference evidence="1" key="1">
    <citation type="submission" date="2021-06" db="EMBL/GenBank/DDBJ databases">
        <authorList>
            <person name="Kallberg Y."/>
            <person name="Tangrot J."/>
            <person name="Rosling A."/>
        </authorList>
    </citation>
    <scope>NUCLEOTIDE SEQUENCE</scope>
    <source>
        <strain evidence="1">CL356</strain>
    </source>
</reference>
<accession>A0ACA9QVI1</accession>
<proteinExistence type="predicted"/>
<dbReference type="EMBL" id="CAJVPT010061905">
    <property type="protein sequence ID" value="CAG8766104.1"/>
    <property type="molecule type" value="Genomic_DNA"/>
</dbReference>
<feature type="non-terminal residue" evidence="1">
    <location>
        <position position="1"/>
    </location>
</feature>
<organism evidence="1 2">
    <name type="scientific">Acaulospora colombiana</name>
    <dbReference type="NCBI Taxonomy" id="27376"/>
    <lineage>
        <taxon>Eukaryota</taxon>
        <taxon>Fungi</taxon>
        <taxon>Fungi incertae sedis</taxon>
        <taxon>Mucoromycota</taxon>
        <taxon>Glomeromycotina</taxon>
        <taxon>Glomeromycetes</taxon>
        <taxon>Diversisporales</taxon>
        <taxon>Acaulosporaceae</taxon>
        <taxon>Acaulospora</taxon>
    </lineage>
</organism>
<keyword evidence="2" id="KW-1185">Reference proteome</keyword>
<evidence type="ECO:0000313" key="1">
    <source>
        <dbReference type="EMBL" id="CAG8766104.1"/>
    </source>
</evidence>